<name>A0A0F9IUW4_9ZZZZ</name>
<protein>
    <submittedName>
        <fullName evidence="1">Uncharacterized protein</fullName>
    </submittedName>
</protein>
<comment type="caution">
    <text evidence="1">The sequence shown here is derived from an EMBL/GenBank/DDBJ whole genome shotgun (WGS) entry which is preliminary data.</text>
</comment>
<organism evidence="1">
    <name type="scientific">marine sediment metagenome</name>
    <dbReference type="NCBI Taxonomy" id="412755"/>
    <lineage>
        <taxon>unclassified sequences</taxon>
        <taxon>metagenomes</taxon>
        <taxon>ecological metagenomes</taxon>
    </lineage>
</organism>
<feature type="non-terminal residue" evidence="1">
    <location>
        <position position="54"/>
    </location>
</feature>
<reference evidence="1" key="1">
    <citation type="journal article" date="2015" name="Nature">
        <title>Complex archaea that bridge the gap between prokaryotes and eukaryotes.</title>
        <authorList>
            <person name="Spang A."/>
            <person name="Saw J.H."/>
            <person name="Jorgensen S.L."/>
            <person name="Zaremba-Niedzwiedzka K."/>
            <person name="Martijn J."/>
            <person name="Lind A.E."/>
            <person name="van Eijk R."/>
            <person name="Schleper C."/>
            <person name="Guy L."/>
            <person name="Ettema T.J."/>
        </authorList>
    </citation>
    <scope>NUCLEOTIDE SEQUENCE</scope>
</reference>
<sequence length="54" mass="5977">MAFDKNWRPEDWPQRKANIITETGVVFSPSAGYSKEDKDKFMEAAASSVLAALA</sequence>
<accession>A0A0F9IUW4</accession>
<dbReference type="EMBL" id="LAZR01019891">
    <property type="protein sequence ID" value="KKL90872.1"/>
    <property type="molecule type" value="Genomic_DNA"/>
</dbReference>
<gene>
    <name evidence="1" type="ORF">LCGC14_1900330</name>
</gene>
<proteinExistence type="predicted"/>
<evidence type="ECO:0000313" key="1">
    <source>
        <dbReference type="EMBL" id="KKL90872.1"/>
    </source>
</evidence>
<dbReference type="AlphaFoldDB" id="A0A0F9IUW4"/>